<evidence type="ECO:0000313" key="3">
    <source>
        <dbReference type="Proteomes" id="UP000822688"/>
    </source>
</evidence>
<organism evidence="2 3">
    <name type="scientific">Ceratodon purpureus</name>
    <name type="common">Fire moss</name>
    <name type="synonym">Dicranum purpureum</name>
    <dbReference type="NCBI Taxonomy" id="3225"/>
    <lineage>
        <taxon>Eukaryota</taxon>
        <taxon>Viridiplantae</taxon>
        <taxon>Streptophyta</taxon>
        <taxon>Embryophyta</taxon>
        <taxon>Bryophyta</taxon>
        <taxon>Bryophytina</taxon>
        <taxon>Bryopsida</taxon>
        <taxon>Dicranidae</taxon>
        <taxon>Pseudoditrichales</taxon>
        <taxon>Ditrichaceae</taxon>
        <taxon>Ceratodon</taxon>
    </lineage>
</organism>
<sequence length="147" mass="15957">MAALQMVTVFPASTAFPKRASVSGFQGRRTLRVSCQRRVVDEQSGGESDGGSQADVSILQSSRNPLLNLPREELMAALGDNQVESADGVAAPVVAASDSPSGQRRRSERVVFTAEKARLLRKENRATQTFHDKWYHSAIASKLAMPE</sequence>
<gene>
    <name evidence="2" type="ORF">KC19_12G133900</name>
</gene>
<evidence type="ECO:0000313" key="2">
    <source>
        <dbReference type="EMBL" id="KAG0554966.1"/>
    </source>
</evidence>
<dbReference type="EMBL" id="CM026433">
    <property type="protein sequence ID" value="KAG0554966.1"/>
    <property type="molecule type" value="Genomic_DNA"/>
</dbReference>
<dbReference type="EMBL" id="CM026433">
    <property type="protein sequence ID" value="KAG0554965.1"/>
    <property type="molecule type" value="Genomic_DNA"/>
</dbReference>
<reference evidence="2" key="1">
    <citation type="submission" date="2020-06" db="EMBL/GenBank/DDBJ databases">
        <title>WGS assembly of Ceratodon purpureus strain R40.</title>
        <authorList>
            <person name="Carey S.B."/>
            <person name="Jenkins J."/>
            <person name="Shu S."/>
            <person name="Lovell J.T."/>
            <person name="Sreedasyam A."/>
            <person name="Maumus F."/>
            <person name="Tiley G.P."/>
            <person name="Fernandez-Pozo N."/>
            <person name="Barry K."/>
            <person name="Chen C."/>
            <person name="Wang M."/>
            <person name="Lipzen A."/>
            <person name="Daum C."/>
            <person name="Saski C.A."/>
            <person name="Payton A.C."/>
            <person name="Mcbreen J.C."/>
            <person name="Conrad R.E."/>
            <person name="Kollar L.M."/>
            <person name="Olsson S."/>
            <person name="Huttunen S."/>
            <person name="Landis J.B."/>
            <person name="Wickett N.J."/>
            <person name="Johnson M.G."/>
            <person name="Rensing S.A."/>
            <person name="Grimwood J."/>
            <person name="Schmutz J."/>
            <person name="Mcdaniel S.F."/>
        </authorList>
    </citation>
    <scope>NUCLEOTIDE SEQUENCE</scope>
    <source>
        <strain evidence="2">R40</strain>
    </source>
</reference>
<evidence type="ECO:0000256" key="1">
    <source>
        <dbReference type="SAM" id="MobiDB-lite"/>
    </source>
</evidence>
<comment type="caution">
    <text evidence="2">The sequence shown here is derived from an EMBL/GenBank/DDBJ whole genome shotgun (WGS) entry which is preliminary data.</text>
</comment>
<name>A0A8T0G6R9_CERPU</name>
<keyword evidence="3" id="KW-1185">Reference proteome</keyword>
<dbReference type="PANTHER" id="PTHR34198:SF1">
    <property type="entry name" value="OS01G0104300 PROTEIN"/>
    <property type="match status" value="1"/>
</dbReference>
<feature type="region of interest" description="Disordered" evidence="1">
    <location>
        <begin position="40"/>
        <end position="59"/>
    </location>
</feature>
<dbReference type="AlphaFoldDB" id="A0A8T0G6R9"/>
<feature type="compositionally biased region" description="Low complexity" evidence="1">
    <location>
        <begin position="42"/>
        <end position="53"/>
    </location>
</feature>
<proteinExistence type="predicted"/>
<dbReference type="PANTHER" id="PTHR34198">
    <property type="entry name" value="OS01G0175100 PROTEIN"/>
    <property type="match status" value="1"/>
</dbReference>
<dbReference type="Proteomes" id="UP000822688">
    <property type="component" value="Chromosome 12"/>
</dbReference>
<accession>A0A8T0G6R9</accession>
<protein>
    <submittedName>
        <fullName evidence="2">Uncharacterized protein</fullName>
    </submittedName>
</protein>